<comment type="caution">
    <text evidence="1">The sequence shown here is derived from an EMBL/GenBank/DDBJ whole genome shotgun (WGS) entry which is preliminary data.</text>
</comment>
<gene>
    <name evidence="1" type="ORF">RMAECT_0673</name>
</gene>
<organism evidence="1 2">
    <name type="scientific">Rickettsia rhipicephali str. Ect</name>
    <dbReference type="NCBI Taxonomy" id="1359199"/>
    <lineage>
        <taxon>Bacteria</taxon>
        <taxon>Pseudomonadati</taxon>
        <taxon>Pseudomonadota</taxon>
        <taxon>Alphaproteobacteria</taxon>
        <taxon>Rickettsiales</taxon>
        <taxon>Rickettsiaceae</taxon>
        <taxon>Rickettsieae</taxon>
        <taxon>Rickettsia</taxon>
        <taxon>spotted fever group</taxon>
    </lineage>
</organism>
<name>A0A0F3PFK5_RICRH</name>
<dbReference type="PATRIC" id="fig|1359199.3.peg.657"/>
<proteinExistence type="predicted"/>
<reference evidence="1 2" key="1">
    <citation type="submission" date="2015-01" db="EMBL/GenBank/DDBJ databases">
        <title>Genome Sequencing of Rickettsiales.</title>
        <authorList>
            <person name="Daugherty S.C."/>
            <person name="Su Q."/>
            <person name="Abolude K."/>
            <person name="Beier-Sexton M."/>
            <person name="Carlyon J.A."/>
            <person name="Carter R."/>
            <person name="Day N.P."/>
            <person name="Dumler S.J."/>
            <person name="Dyachenko V."/>
            <person name="Godinez A."/>
            <person name="Kurtti T.J."/>
            <person name="Lichay M."/>
            <person name="Mullins K.E."/>
            <person name="Ott S."/>
            <person name="Pappas-Brown V."/>
            <person name="Paris D.H."/>
            <person name="Patel P."/>
            <person name="Richards A.L."/>
            <person name="Sadzewicz L."/>
            <person name="Sears K."/>
            <person name="Seidman D."/>
            <person name="Sengamalay N."/>
            <person name="Stenos J."/>
            <person name="Tallon L.J."/>
            <person name="Vincent G."/>
            <person name="Fraser C.M."/>
            <person name="Munderloh U."/>
            <person name="Dunning-Hotopp J.C."/>
        </authorList>
    </citation>
    <scope>NUCLEOTIDE SEQUENCE [LARGE SCALE GENOMIC DNA]</scope>
    <source>
        <strain evidence="1 2">Ect</strain>
    </source>
</reference>
<evidence type="ECO:0000313" key="2">
    <source>
        <dbReference type="Proteomes" id="UP000033591"/>
    </source>
</evidence>
<dbReference type="Proteomes" id="UP000033591">
    <property type="component" value="Unassembled WGS sequence"/>
</dbReference>
<protein>
    <submittedName>
        <fullName evidence="1">Putative tetratricopeptide repeat protein</fullName>
    </submittedName>
</protein>
<dbReference type="AlphaFoldDB" id="A0A0F3PFK5"/>
<evidence type="ECO:0000313" key="1">
    <source>
        <dbReference type="EMBL" id="KJV79048.1"/>
    </source>
</evidence>
<sequence>MKGYLGDRYLAKQLGVLSDLKNIEIAKMLCFEAICLGVINNSSSKNFTCVKEFVRAYPELTNKITNEHSEYFIDGSILRVCVLMMKQF</sequence>
<accession>A0A0F3PFK5</accession>
<dbReference type="RefSeq" id="WP_231288547.1">
    <property type="nucleotide sequence ID" value="NZ_LAOC01000001.1"/>
</dbReference>
<dbReference type="EMBL" id="LAOC01000001">
    <property type="protein sequence ID" value="KJV79048.1"/>
    <property type="molecule type" value="Genomic_DNA"/>
</dbReference>